<dbReference type="EnsemblPlants" id="AVESA.00010b.r2.1CG0117660.1">
    <property type="protein sequence ID" value="AVESA.00010b.r2.1CG0117660.1.CDS"/>
    <property type="gene ID" value="AVESA.00010b.r2.1CG0117660"/>
</dbReference>
<organism evidence="1 2">
    <name type="scientific">Avena sativa</name>
    <name type="common">Oat</name>
    <dbReference type="NCBI Taxonomy" id="4498"/>
    <lineage>
        <taxon>Eukaryota</taxon>
        <taxon>Viridiplantae</taxon>
        <taxon>Streptophyta</taxon>
        <taxon>Embryophyta</taxon>
        <taxon>Tracheophyta</taxon>
        <taxon>Spermatophyta</taxon>
        <taxon>Magnoliopsida</taxon>
        <taxon>Liliopsida</taxon>
        <taxon>Poales</taxon>
        <taxon>Poaceae</taxon>
        <taxon>BOP clade</taxon>
        <taxon>Pooideae</taxon>
        <taxon>Poodae</taxon>
        <taxon>Poeae</taxon>
        <taxon>Poeae Chloroplast Group 1 (Aveneae type)</taxon>
        <taxon>Aveninae</taxon>
        <taxon>Avena</taxon>
    </lineage>
</organism>
<reference evidence="1" key="1">
    <citation type="submission" date="2021-05" db="EMBL/GenBank/DDBJ databases">
        <authorList>
            <person name="Scholz U."/>
            <person name="Mascher M."/>
            <person name="Fiebig A."/>
        </authorList>
    </citation>
    <scope>NUCLEOTIDE SEQUENCE [LARGE SCALE GENOMIC DNA]</scope>
</reference>
<evidence type="ECO:0000313" key="1">
    <source>
        <dbReference type="EnsemblPlants" id="AVESA.00010b.r2.1CG0117660.1.CDS"/>
    </source>
</evidence>
<proteinExistence type="predicted"/>
<reference evidence="1" key="2">
    <citation type="submission" date="2025-09" db="UniProtKB">
        <authorList>
            <consortium name="EnsemblPlants"/>
        </authorList>
    </citation>
    <scope>IDENTIFICATION</scope>
</reference>
<name>A0ACD5TRY7_AVESA</name>
<dbReference type="Proteomes" id="UP001732700">
    <property type="component" value="Chromosome 1C"/>
</dbReference>
<evidence type="ECO:0000313" key="2">
    <source>
        <dbReference type="Proteomes" id="UP001732700"/>
    </source>
</evidence>
<protein>
    <submittedName>
        <fullName evidence="1">Uncharacterized protein</fullName>
    </submittedName>
</protein>
<accession>A0ACD5TRY7</accession>
<keyword evidence="2" id="KW-1185">Reference proteome</keyword>
<sequence length="310" mass="32302">MLGGAAHASQRGSCATPGPSRPAWQACGAVRAGAAQKVAAPRGLKWQKRVIHYGYVQSPRALGTAVLLRLDFDSVTAEQCRSDFLGVRSSVRVGTWPAPAASTGAASSARTAAPHSKCPHDGCERYVTYHEVLEHQSACPHAPCHCTEPGCGFAGPTPALVAHLDAAHAMPVHKVPYGKTTRIQVPVPGLPRCVLVGAGDEGDAAFLLTLGALGAATVVSAVCIRAAAACPWPRYTIKMWSNGPPLTAPATNRVMDIVLAEFDATSSTTPGAVAFDDQLTSYLTVPPGYLVGDGPSKELSLHIRIEKITS</sequence>